<sequence length="205" mass="23581">MVWSELRAIPNEYNDQIKLIDEKLLSLIKERKALTGNRRFFPPWEQVQAWGEQFQMADLQISYFFQNIQERTRPVMPDSTGDLKGVVSIMKKVTKDHIDYILTHAMQHELVSVVYLEINNRRENADSSSHTRIKANLTLEIIGDQDYAVRRSSMGGNGAQTTMTFHIAPALPDDLKTVEFSLIPAQVFPETSVEEIILDQQIDFI</sequence>
<dbReference type="RefSeq" id="WP_210039718.1">
    <property type="nucleotide sequence ID" value="NZ_JBHLVU010000008.1"/>
</dbReference>
<comment type="caution">
    <text evidence="1">The sequence shown here is derived from an EMBL/GenBank/DDBJ whole genome shotgun (WGS) entry which is preliminary data.</text>
</comment>
<dbReference type="Proteomes" id="UP001519887">
    <property type="component" value="Unassembled WGS sequence"/>
</dbReference>
<gene>
    <name evidence="1" type="ORF">K0U00_23580</name>
</gene>
<evidence type="ECO:0000313" key="2">
    <source>
        <dbReference type="Proteomes" id="UP001519887"/>
    </source>
</evidence>
<reference evidence="1 2" key="1">
    <citation type="submission" date="2021-07" db="EMBL/GenBank/DDBJ databases">
        <title>Paenibacillus radiodurans sp. nov., isolated from the southeastern edge of Tengger Desert.</title>
        <authorList>
            <person name="Zhang G."/>
        </authorList>
    </citation>
    <scope>NUCLEOTIDE SEQUENCE [LARGE SCALE GENOMIC DNA]</scope>
    <source>
        <strain evidence="1 2">CCM 7311</strain>
    </source>
</reference>
<protein>
    <submittedName>
        <fullName evidence="1">Uncharacterized protein</fullName>
    </submittedName>
</protein>
<keyword evidence="2" id="KW-1185">Reference proteome</keyword>
<dbReference type="EMBL" id="JAHZIK010000727">
    <property type="protein sequence ID" value="MBW7457021.1"/>
    <property type="molecule type" value="Genomic_DNA"/>
</dbReference>
<accession>A0ABS7C8K7</accession>
<proteinExistence type="predicted"/>
<name>A0ABS7C8K7_9BACL</name>
<evidence type="ECO:0000313" key="1">
    <source>
        <dbReference type="EMBL" id="MBW7457021.1"/>
    </source>
</evidence>
<organism evidence="1 2">
    <name type="scientific">Paenibacillus sepulcri</name>
    <dbReference type="NCBI Taxonomy" id="359917"/>
    <lineage>
        <taxon>Bacteria</taxon>
        <taxon>Bacillati</taxon>
        <taxon>Bacillota</taxon>
        <taxon>Bacilli</taxon>
        <taxon>Bacillales</taxon>
        <taxon>Paenibacillaceae</taxon>
        <taxon>Paenibacillus</taxon>
    </lineage>
</organism>